<evidence type="ECO:0000256" key="1">
    <source>
        <dbReference type="SAM" id="MobiDB-lite"/>
    </source>
</evidence>
<sequence length="96" mass="10929">MRSAASIIEFFEDRQNELRAANLRVGENVRIHLAIIGGTGPKKRQLMKTDSRHARSERSLSRQRPKFSAGVHPLKIRTLVSNLSSETEWKPSRFSS</sequence>
<evidence type="ECO:0000313" key="2">
    <source>
        <dbReference type="EMBL" id="BES96470.1"/>
    </source>
</evidence>
<accession>A0ABN7AWA8</accession>
<reference evidence="2 3" key="1">
    <citation type="submission" date="2023-09" db="EMBL/GenBank/DDBJ databases">
        <title>Nesidiocoris tenuis whole genome shotgun sequence.</title>
        <authorList>
            <person name="Shibata T."/>
            <person name="Shimoda M."/>
            <person name="Kobayashi T."/>
            <person name="Uehara T."/>
        </authorList>
    </citation>
    <scope>NUCLEOTIDE SEQUENCE [LARGE SCALE GENOMIC DNA]</scope>
    <source>
        <strain evidence="2 3">Japan</strain>
    </source>
</reference>
<gene>
    <name evidence="2" type="ORF">NTJ_09281</name>
</gene>
<dbReference type="Proteomes" id="UP001307889">
    <property type="component" value="Chromosome 7"/>
</dbReference>
<name>A0ABN7AWA8_9HEMI</name>
<dbReference type="EMBL" id="AP028915">
    <property type="protein sequence ID" value="BES96470.1"/>
    <property type="molecule type" value="Genomic_DNA"/>
</dbReference>
<feature type="region of interest" description="Disordered" evidence="1">
    <location>
        <begin position="42"/>
        <end position="69"/>
    </location>
</feature>
<feature type="compositionally biased region" description="Basic and acidic residues" evidence="1">
    <location>
        <begin position="47"/>
        <end position="60"/>
    </location>
</feature>
<evidence type="ECO:0008006" key="4">
    <source>
        <dbReference type="Google" id="ProtNLM"/>
    </source>
</evidence>
<protein>
    <recommendedName>
        <fullName evidence="4">UBL3-like ubiquitin domain-containing protein</fullName>
    </recommendedName>
</protein>
<proteinExistence type="predicted"/>
<organism evidence="2 3">
    <name type="scientific">Nesidiocoris tenuis</name>
    <dbReference type="NCBI Taxonomy" id="355587"/>
    <lineage>
        <taxon>Eukaryota</taxon>
        <taxon>Metazoa</taxon>
        <taxon>Ecdysozoa</taxon>
        <taxon>Arthropoda</taxon>
        <taxon>Hexapoda</taxon>
        <taxon>Insecta</taxon>
        <taxon>Pterygota</taxon>
        <taxon>Neoptera</taxon>
        <taxon>Paraneoptera</taxon>
        <taxon>Hemiptera</taxon>
        <taxon>Heteroptera</taxon>
        <taxon>Panheteroptera</taxon>
        <taxon>Cimicomorpha</taxon>
        <taxon>Miridae</taxon>
        <taxon>Dicyphina</taxon>
        <taxon>Nesidiocoris</taxon>
    </lineage>
</organism>
<evidence type="ECO:0000313" key="3">
    <source>
        <dbReference type="Proteomes" id="UP001307889"/>
    </source>
</evidence>
<keyword evidence="3" id="KW-1185">Reference proteome</keyword>